<evidence type="ECO:0000313" key="3">
    <source>
        <dbReference type="Proteomes" id="UP000078532"/>
    </source>
</evidence>
<dbReference type="Gene3D" id="3.40.720.10">
    <property type="entry name" value="Alkaline Phosphatase, subunit A"/>
    <property type="match status" value="2"/>
</dbReference>
<dbReference type="AlphaFoldDB" id="A0A1B7LD29"/>
<sequence length="861" mass="91761">MVIRKVMLKKALGLMLTLTVLSWLVSLGPVYAEGRPDFNLPGRSSGAMAAWKVVAGRPAGLLESPAGRLPAQITSLSSAVLPDGRLLKPYGKQIAVGDLPLNMVESPDHKLIAVANAGAGIQSVTLLSTATGSVIQTIKPQFPANGKENNEMYAGIAFTPDSKTIFVAGGGANLVYQFTAGNNGFTQTATIPVAGYPASLAMSPDGSTLYVTDNLADSITALHFTNGKVDKQNTIPVGKYPYAIAVSADGSEIYVTNWVSSSLSIVNTITMRQTGEISLGAPAAQDTPDTGTLPGSLVLSRDGKTAYVAETDNNAIAVVDLAGRSVKRISVNPYPKAPFGIAPNGLCLSPDGNRLYVTEGMLNAVGVYSLAGKTWLGQVPVGWYPTAVLADPVTGNIFVANSNGMGSGPNVQEQWVGSMIAGTVSMFASPSGSNLVETTGTVVANTVRRARRPAGSPIPVVPGTGPIKHVVLIVRENKTYDEEFGDIKNGNGDPALTTFGAVYTPNSHSLATTFGLMDNYYVDGEVTAQGHQWVAGAGPNDYVQRTWPAYYSGRGRNWDSGIPGTVNNLDTYGWEQNIYDPDDVAPMAGPGSMPATYPKMGYLFNDALRHNISFLDYGEFVEHDPVTGDVLPAMKPHMVTAYPGWNLKIPDTERAAYFTNNLKKGILPRFSYVFLMDDHTAGTTPGYPNPNTEVANNDYATGQIIDAVSHSKYWKDTAVFVVEDDAQSGGDHVDAHRSIVMVASPYAKRHAVIDTHYDQMSVLKTIELITGMTPLTVNDAYATPMWDVFTSKPDFTPFNLKAEDPGTTSWLGKDINTSSTVDAALSRASNMTQPEDTAGETPGNVQRKILDDYAKSLQTQK</sequence>
<dbReference type="STRING" id="1838280.A6M21_12520"/>
<dbReference type="PANTHER" id="PTHR47197:SF3">
    <property type="entry name" value="DIHYDRO-HEME D1 DEHYDROGENASE"/>
    <property type="match status" value="1"/>
</dbReference>
<organism evidence="2 3">
    <name type="scientific">Desulfotomaculum copahuensis</name>
    <dbReference type="NCBI Taxonomy" id="1838280"/>
    <lineage>
        <taxon>Bacteria</taxon>
        <taxon>Bacillati</taxon>
        <taxon>Bacillota</taxon>
        <taxon>Clostridia</taxon>
        <taxon>Eubacteriales</taxon>
        <taxon>Desulfotomaculaceae</taxon>
        <taxon>Desulfotomaculum</taxon>
    </lineage>
</organism>
<keyword evidence="3" id="KW-1185">Reference proteome</keyword>
<gene>
    <name evidence="2" type="ORF">A6M21_12520</name>
</gene>
<dbReference type="InterPro" id="IPR007312">
    <property type="entry name" value="Phosphoesterase"/>
</dbReference>
<dbReference type="InterPro" id="IPR019405">
    <property type="entry name" value="Lactonase_7-beta_prop"/>
</dbReference>
<name>A0A1B7LD29_9FIRM</name>
<dbReference type="Pfam" id="PF04185">
    <property type="entry name" value="Phosphoesterase"/>
    <property type="match status" value="1"/>
</dbReference>
<keyword evidence="1" id="KW-0378">Hydrolase</keyword>
<proteinExistence type="predicted"/>
<dbReference type="SUPFAM" id="SSF50969">
    <property type="entry name" value="YVTN repeat-like/Quinoprotein amine dehydrogenase"/>
    <property type="match status" value="1"/>
</dbReference>
<dbReference type="PANTHER" id="PTHR47197">
    <property type="entry name" value="PROTEIN NIRF"/>
    <property type="match status" value="1"/>
</dbReference>
<comment type="caution">
    <text evidence="2">The sequence shown here is derived from an EMBL/GenBank/DDBJ whole genome shotgun (WGS) entry which is preliminary data.</text>
</comment>
<dbReference type="Proteomes" id="UP000078532">
    <property type="component" value="Unassembled WGS sequence"/>
</dbReference>
<dbReference type="Pfam" id="PF10282">
    <property type="entry name" value="Lactonase"/>
    <property type="match status" value="1"/>
</dbReference>
<accession>A0A1B7LD29</accession>
<dbReference type="InterPro" id="IPR017850">
    <property type="entry name" value="Alkaline_phosphatase_core_sf"/>
</dbReference>
<dbReference type="Gene3D" id="2.130.10.10">
    <property type="entry name" value="YVTN repeat-like/Quinoprotein amine dehydrogenase"/>
    <property type="match status" value="2"/>
</dbReference>
<dbReference type="InterPro" id="IPR015943">
    <property type="entry name" value="WD40/YVTN_repeat-like_dom_sf"/>
</dbReference>
<evidence type="ECO:0008006" key="4">
    <source>
        <dbReference type="Google" id="ProtNLM"/>
    </source>
</evidence>
<dbReference type="GO" id="GO:0016788">
    <property type="term" value="F:hydrolase activity, acting on ester bonds"/>
    <property type="evidence" value="ECO:0007669"/>
    <property type="project" value="InterPro"/>
</dbReference>
<dbReference type="InterPro" id="IPR011044">
    <property type="entry name" value="Quino_amine_DH_bsu"/>
</dbReference>
<dbReference type="InterPro" id="IPR051200">
    <property type="entry name" value="Host-pathogen_enzymatic-act"/>
</dbReference>
<reference evidence="2 3" key="1">
    <citation type="submission" date="2016-04" db="EMBL/GenBank/DDBJ databases">
        <authorList>
            <person name="Evans L.H."/>
            <person name="Alamgir A."/>
            <person name="Owens N."/>
            <person name="Weber N.D."/>
            <person name="Virtaneva K."/>
            <person name="Barbian K."/>
            <person name="Babar A."/>
            <person name="Rosenke K."/>
        </authorList>
    </citation>
    <scope>NUCLEOTIDE SEQUENCE [LARGE SCALE GENOMIC DNA]</scope>
    <source>
        <strain evidence="2 3">LMa1</strain>
    </source>
</reference>
<dbReference type="EMBL" id="LYVF01000172">
    <property type="protein sequence ID" value="OAT80810.1"/>
    <property type="molecule type" value="Genomic_DNA"/>
</dbReference>
<evidence type="ECO:0000256" key="1">
    <source>
        <dbReference type="ARBA" id="ARBA00022801"/>
    </source>
</evidence>
<evidence type="ECO:0000313" key="2">
    <source>
        <dbReference type="EMBL" id="OAT80810.1"/>
    </source>
</evidence>
<protein>
    <recommendedName>
        <fullName evidence="4">Phosphoesterase</fullName>
    </recommendedName>
</protein>